<dbReference type="PANTHER" id="PTHR11931">
    <property type="entry name" value="PHOSPHOGLYCERATE MUTASE"/>
    <property type="match status" value="1"/>
</dbReference>
<evidence type="ECO:0000256" key="3">
    <source>
        <dbReference type="ARBA" id="ARBA00022432"/>
    </source>
</evidence>
<dbReference type="InterPro" id="IPR005952">
    <property type="entry name" value="Phosphogly_mut1"/>
</dbReference>
<dbReference type="AlphaFoldDB" id="A0A6N3E7K3"/>
<gene>
    <name evidence="11" type="primary">gpmA_1</name>
    <name evidence="6" type="synonym">gpmA</name>
    <name evidence="11" type="ORF">ECLFYP2_00100</name>
</gene>
<dbReference type="InterPro" id="IPR001345">
    <property type="entry name" value="PG/BPGM_mutase_AS"/>
</dbReference>
<dbReference type="RefSeq" id="WP_421758237.1">
    <property type="nucleotide sequence ID" value="NZ_CACRTX010000012.1"/>
</dbReference>
<comment type="function">
    <text evidence="6 10">Catalyzes the interconversion of 2-phosphoglycerate and 3-phosphoglycerate.</text>
</comment>
<feature type="active site" description="Tele-phosphohistidine intermediate" evidence="6 7">
    <location>
        <position position="8"/>
    </location>
</feature>
<dbReference type="PROSITE" id="PS00175">
    <property type="entry name" value="PG_MUTASE"/>
    <property type="match status" value="1"/>
</dbReference>
<feature type="site" description="Transition state stabilizer" evidence="6 9">
    <location>
        <position position="176"/>
    </location>
</feature>
<evidence type="ECO:0000256" key="9">
    <source>
        <dbReference type="PIRSR" id="PIRSR613078-3"/>
    </source>
</evidence>
<feature type="binding site" evidence="6 8">
    <location>
        <begin position="177"/>
        <end position="178"/>
    </location>
    <ligand>
        <name>substrate</name>
    </ligand>
</feature>
<dbReference type="PIRSF" id="PIRSF000709">
    <property type="entry name" value="6PFK_2-Ptase"/>
    <property type="match status" value="1"/>
</dbReference>
<evidence type="ECO:0000256" key="1">
    <source>
        <dbReference type="ARBA" id="ARBA00000380"/>
    </source>
</evidence>
<dbReference type="HAMAP" id="MF_01039">
    <property type="entry name" value="PGAM_GpmA"/>
    <property type="match status" value="1"/>
</dbReference>
<feature type="binding site" evidence="6 8">
    <location>
        <position position="97"/>
    </location>
    <ligand>
        <name>substrate</name>
    </ligand>
</feature>
<evidence type="ECO:0000256" key="4">
    <source>
        <dbReference type="ARBA" id="ARBA00023152"/>
    </source>
</evidence>
<evidence type="ECO:0000256" key="10">
    <source>
        <dbReference type="RuleBase" id="RU004512"/>
    </source>
</evidence>
<feature type="binding site" evidence="6 8">
    <location>
        <begin position="113"/>
        <end position="114"/>
    </location>
    <ligand>
        <name>substrate</name>
    </ligand>
</feature>
<feature type="active site" description="Proton donor/acceptor" evidence="6 7">
    <location>
        <position position="86"/>
    </location>
</feature>
<keyword evidence="5 6" id="KW-0413">Isomerase</keyword>
<proteinExistence type="inferred from homology"/>
<evidence type="ECO:0000256" key="2">
    <source>
        <dbReference type="ARBA" id="ARBA00006717"/>
    </source>
</evidence>
<dbReference type="CDD" id="cd07067">
    <property type="entry name" value="HP_PGM_like"/>
    <property type="match status" value="1"/>
</dbReference>
<comment type="pathway">
    <text evidence="6 10">Carbohydrate degradation; glycolysis; pyruvate from D-glyceraldehyde 3-phosphate: step 3/5.</text>
</comment>
<keyword evidence="3 6" id="KW-0312">Gluconeogenesis</keyword>
<accession>A0A6N3E7K3</accession>
<dbReference type="SMART" id="SM00855">
    <property type="entry name" value="PGAM"/>
    <property type="match status" value="1"/>
</dbReference>
<dbReference type="Pfam" id="PF00300">
    <property type="entry name" value="His_Phos_1"/>
    <property type="match status" value="1"/>
</dbReference>
<evidence type="ECO:0000256" key="5">
    <source>
        <dbReference type="ARBA" id="ARBA00023235"/>
    </source>
</evidence>
<organism evidence="11">
    <name type="scientific">Enterococcus casseliflavus</name>
    <name type="common">Enterococcus flavescens</name>
    <dbReference type="NCBI Taxonomy" id="37734"/>
    <lineage>
        <taxon>Bacteria</taxon>
        <taxon>Bacillati</taxon>
        <taxon>Bacillota</taxon>
        <taxon>Bacilli</taxon>
        <taxon>Lactobacillales</taxon>
        <taxon>Enterococcaceae</taxon>
        <taxon>Enterococcus</taxon>
    </lineage>
</organism>
<dbReference type="EMBL" id="CACRTX010000012">
    <property type="protein sequence ID" value="VYU36672.1"/>
    <property type="molecule type" value="Genomic_DNA"/>
</dbReference>
<dbReference type="FunFam" id="3.40.50.1240:FF:000003">
    <property type="entry name" value="2,3-bisphosphoglycerate-dependent phosphoglycerate mutase"/>
    <property type="match status" value="1"/>
</dbReference>
<protein>
    <recommendedName>
        <fullName evidence="6 10">2,3-bisphosphoglycerate-dependent phosphoglycerate mutase</fullName>
        <shortName evidence="6">BPG-dependent PGAM</shortName>
        <shortName evidence="6">PGAM</shortName>
        <shortName evidence="6">Phosphoglyceromutase</shortName>
        <shortName evidence="6">dPGM</shortName>
        <ecNumber evidence="6 10">5.4.2.11</ecNumber>
    </recommendedName>
</protein>
<dbReference type="GO" id="GO:0006094">
    <property type="term" value="P:gluconeogenesis"/>
    <property type="evidence" value="ECO:0007669"/>
    <property type="project" value="UniProtKB-UniRule"/>
</dbReference>
<evidence type="ECO:0000256" key="8">
    <source>
        <dbReference type="PIRSR" id="PIRSR613078-2"/>
    </source>
</evidence>
<feature type="binding site" evidence="6 8">
    <location>
        <begin position="20"/>
        <end position="21"/>
    </location>
    <ligand>
        <name>substrate</name>
    </ligand>
</feature>
<name>A0A6N3E7K3_ENTCA</name>
<reference evidence="11" key="1">
    <citation type="submission" date="2019-11" db="EMBL/GenBank/DDBJ databases">
        <authorList>
            <person name="Feng L."/>
        </authorList>
    </citation>
    <scope>NUCLEOTIDE SEQUENCE</scope>
    <source>
        <strain evidence="11">ECasseliflavusLFYP2</strain>
    </source>
</reference>
<sequence>MKVVLIRHGESEANFENYWTGWLDVSLTEKGRQQAWAAGEQIKELGISFDFAFASVLQRTIITCDAVLEASNQLWVPVKKTWRLNERHYGQLVGVNKDEMVAKYGKEQVQKWRRGYDEPPLYVKENDLDRRYDSLDPRLIPKGENLGMVVARVVPFWQDQVVPLLKDHKNILITGHGNSLRALVKYLEDVPKDAMDTIDIPNAQPIIYEFDSQANLIERA</sequence>
<comment type="catalytic activity">
    <reaction evidence="1 6 10">
        <text>(2R)-2-phosphoglycerate = (2R)-3-phosphoglycerate</text>
        <dbReference type="Rhea" id="RHEA:15901"/>
        <dbReference type="ChEBI" id="CHEBI:58272"/>
        <dbReference type="ChEBI" id="CHEBI:58289"/>
        <dbReference type="EC" id="5.4.2.11"/>
    </reaction>
</comment>
<dbReference type="GO" id="GO:0006096">
    <property type="term" value="P:glycolytic process"/>
    <property type="evidence" value="ECO:0007669"/>
    <property type="project" value="UniProtKB-UniRule"/>
</dbReference>
<dbReference type="Gene3D" id="3.40.50.1240">
    <property type="entry name" value="Phosphoglycerate mutase-like"/>
    <property type="match status" value="1"/>
</dbReference>
<feature type="binding site" evidence="6 8">
    <location>
        <position position="59"/>
    </location>
    <ligand>
        <name>substrate</name>
    </ligand>
</feature>
<dbReference type="InterPro" id="IPR013078">
    <property type="entry name" value="His_Pase_superF_clade-1"/>
</dbReference>
<evidence type="ECO:0000256" key="6">
    <source>
        <dbReference type="HAMAP-Rule" id="MF_01039"/>
    </source>
</evidence>
<dbReference type="SUPFAM" id="SSF53254">
    <property type="entry name" value="Phosphoglycerate mutase-like"/>
    <property type="match status" value="1"/>
</dbReference>
<dbReference type="InterPro" id="IPR029033">
    <property type="entry name" value="His_PPase_superfam"/>
</dbReference>
<keyword evidence="4 6" id="KW-0324">Glycolysis</keyword>
<comment type="similarity">
    <text evidence="2 6">Belongs to the phosphoglycerate mutase family. BPG-dependent PGAM subfamily.</text>
</comment>
<feature type="binding site" evidence="6 8">
    <location>
        <begin position="7"/>
        <end position="14"/>
    </location>
    <ligand>
        <name>substrate</name>
    </ligand>
</feature>
<feature type="binding site" evidence="6 8">
    <location>
        <begin position="86"/>
        <end position="89"/>
    </location>
    <ligand>
        <name>substrate</name>
    </ligand>
</feature>
<dbReference type="UniPathway" id="UPA00109">
    <property type="reaction ID" value="UER00186"/>
</dbReference>
<dbReference type="EC" id="5.4.2.11" evidence="6 10"/>
<dbReference type="GO" id="GO:0004619">
    <property type="term" value="F:phosphoglycerate mutase activity"/>
    <property type="evidence" value="ECO:0007669"/>
    <property type="project" value="UniProtKB-UniRule"/>
</dbReference>
<evidence type="ECO:0000256" key="7">
    <source>
        <dbReference type="PIRSR" id="PIRSR613078-1"/>
    </source>
</evidence>
<dbReference type="NCBIfam" id="TIGR01258">
    <property type="entry name" value="pgm_1"/>
    <property type="match status" value="1"/>
</dbReference>
<evidence type="ECO:0000313" key="11">
    <source>
        <dbReference type="EMBL" id="VYU36672.1"/>
    </source>
</evidence>